<feature type="compositionally biased region" description="Low complexity" evidence="1">
    <location>
        <begin position="92"/>
        <end position="107"/>
    </location>
</feature>
<evidence type="ECO:0000313" key="3">
    <source>
        <dbReference type="EMBL" id="PKI73167.1"/>
    </source>
</evidence>
<comment type="caution">
    <text evidence="3">The sequence shown here is derived from an EMBL/GenBank/DDBJ whole genome shotgun (WGS) entry which is preliminary data.</text>
</comment>
<dbReference type="AlphaFoldDB" id="A0A2I0KXI7"/>
<keyword evidence="4" id="KW-1185">Reference proteome</keyword>
<dbReference type="Pfam" id="PF01585">
    <property type="entry name" value="G-patch"/>
    <property type="match status" value="1"/>
</dbReference>
<evidence type="ECO:0000313" key="4">
    <source>
        <dbReference type="Proteomes" id="UP000233551"/>
    </source>
</evidence>
<reference evidence="3 4" key="1">
    <citation type="submission" date="2017-11" db="EMBL/GenBank/DDBJ databases">
        <title>De-novo sequencing of pomegranate (Punica granatum L.) genome.</title>
        <authorList>
            <person name="Akparov Z."/>
            <person name="Amiraslanov A."/>
            <person name="Hajiyeva S."/>
            <person name="Abbasov M."/>
            <person name="Kaur K."/>
            <person name="Hamwieh A."/>
            <person name="Solovyev V."/>
            <person name="Salamov A."/>
            <person name="Braich B."/>
            <person name="Kosarev P."/>
            <person name="Mahmoud A."/>
            <person name="Hajiyev E."/>
            <person name="Babayeva S."/>
            <person name="Izzatullayeva V."/>
            <person name="Mammadov A."/>
            <person name="Mammadov A."/>
            <person name="Sharifova S."/>
            <person name="Ojaghi J."/>
            <person name="Eynullazada K."/>
            <person name="Bayramov B."/>
            <person name="Abdulazimova A."/>
            <person name="Shahmuradov I."/>
        </authorList>
    </citation>
    <scope>NUCLEOTIDE SEQUENCE [LARGE SCALE GENOMIC DNA]</scope>
    <source>
        <strain evidence="4">cv. AG2017</strain>
        <tissue evidence="3">Leaf</tissue>
    </source>
</reference>
<name>A0A2I0KXI7_PUNGR</name>
<proteinExistence type="predicted"/>
<gene>
    <name evidence="3" type="ORF">CRG98_006454</name>
</gene>
<dbReference type="EMBL" id="PGOL01000284">
    <property type="protein sequence ID" value="PKI73167.1"/>
    <property type="molecule type" value="Genomic_DNA"/>
</dbReference>
<dbReference type="Proteomes" id="UP000233551">
    <property type="component" value="Unassembled WGS sequence"/>
</dbReference>
<organism evidence="3 4">
    <name type="scientific">Punica granatum</name>
    <name type="common">Pomegranate</name>
    <dbReference type="NCBI Taxonomy" id="22663"/>
    <lineage>
        <taxon>Eukaryota</taxon>
        <taxon>Viridiplantae</taxon>
        <taxon>Streptophyta</taxon>
        <taxon>Embryophyta</taxon>
        <taxon>Tracheophyta</taxon>
        <taxon>Spermatophyta</taxon>
        <taxon>Magnoliopsida</taxon>
        <taxon>eudicotyledons</taxon>
        <taxon>Gunneridae</taxon>
        <taxon>Pentapetalae</taxon>
        <taxon>rosids</taxon>
        <taxon>malvids</taxon>
        <taxon>Myrtales</taxon>
        <taxon>Lythraceae</taxon>
        <taxon>Punica</taxon>
    </lineage>
</organism>
<protein>
    <recommendedName>
        <fullName evidence="2">G-patch domain-containing protein</fullName>
    </recommendedName>
</protein>
<dbReference type="PROSITE" id="PS50174">
    <property type="entry name" value="G_PATCH"/>
    <property type="match status" value="1"/>
</dbReference>
<feature type="compositionally biased region" description="Polar residues" evidence="1">
    <location>
        <begin position="124"/>
        <end position="133"/>
    </location>
</feature>
<evidence type="ECO:0000259" key="2">
    <source>
        <dbReference type="PROSITE" id="PS50174"/>
    </source>
</evidence>
<dbReference type="InterPro" id="IPR000467">
    <property type="entry name" value="G_patch_dom"/>
</dbReference>
<feature type="region of interest" description="Disordered" evidence="1">
    <location>
        <begin position="68"/>
        <end position="133"/>
    </location>
</feature>
<accession>A0A2I0KXI7</accession>
<feature type="domain" description="G-patch" evidence="2">
    <location>
        <begin position="1"/>
        <end position="44"/>
    </location>
</feature>
<sequence length="133" mass="14771">MIGKVLLRNNYIPGTGLGARGQRISRPIEVEEYKHRRELGFRPSCHEFIEARRGHHLHRLAAHYERLNRGSPVPPLSHSFPGPSHTIGGTLDSPSSDSDDTPAAPSALQGFTSSWRRKMRSLATGPQSRATRL</sequence>
<dbReference type="GO" id="GO:0003676">
    <property type="term" value="F:nucleic acid binding"/>
    <property type="evidence" value="ECO:0007669"/>
    <property type="project" value="InterPro"/>
</dbReference>
<evidence type="ECO:0000256" key="1">
    <source>
        <dbReference type="SAM" id="MobiDB-lite"/>
    </source>
</evidence>